<name>X1PM11_9ZZZZ</name>
<organism evidence="1">
    <name type="scientific">marine sediment metagenome</name>
    <dbReference type="NCBI Taxonomy" id="412755"/>
    <lineage>
        <taxon>unclassified sequences</taxon>
        <taxon>metagenomes</taxon>
        <taxon>ecological metagenomes</taxon>
    </lineage>
</organism>
<accession>X1PM11</accession>
<feature type="non-terminal residue" evidence="1">
    <location>
        <position position="1"/>
    </location>
</feature>
<evidence type="ECO:0000313" key="1">
    <source>
        <dbReference type="EMBL" id="GAI31909.1"/>
    </source>
</evidence>
<feature type="non-terminal residue" evidence="1">
    <location>
        <position position="38"/>
    </location>
</feature>
<proteinExistence type="predicted"/>
<gene>
    <name evidence="1" type="ORF">S06H3_25227</name>
</gene>
<protein>
    <submittedName>
        <fullName evidence="1">Uncharacterized protein</fullName>
    </submittedName>
</protein>
<dbReference type="EMBL" id="BARV01014466">
    <property type="protein sequence ID" value="GAI31909.1"/>
    <property type="molecule type" value="Genomic_DNA"/>
</dbReference>
<dbReference type="AlphaFoldDB" id="X1PM11"/>
<reference evidence="1" key="1">
    <citation type="journal article" date="2014" name="Front. Microbiol.">
        <title>High frequency of phylogenetically diverse reductive dehalogenase-homologous genes in deep subseafloor sedimentary metagenomes.</title>
        <authorList>
            <person name="Kawai M."/>
            <person name="Futagami T."/>
            <person name="Toyoda A."/>
            <person name="Takaki Y."/>
            <person name="Nishi S."/>
            <person name="Hori S."/>
            <person name="Arai W."/>
            <person name="Tsubouchi T."/>
            <person name="Morono Y."/>
            <person name="Uchiyama I."/>
            <person name="Ito T."/>
            <person name="Fujiyama A."/>
            <person name="Inagaki F."/>
            <person name="Takami H."/>
        </authorList>
    </citation>
    <scope>NUCLEOTIDE SEQUENCE</scope>
    <source>
        <strain evidence="1">Expedition CK06-06</strain>
    </source>
</reference>
<comment type="caution">
    <text evidence="1">The sequence shown here is derived from an EMBL/GenBank/DDBJ whole genome shotgun (WGS) entry which is preliminary data.</text>
</comment>
<sequence>LMAKVMLVEKLAVLVQEQGKEEFLVVRLLVVEELAMVE</sequence>